<dbReference type="RefSeq" id="WP_148060389.1">
    <property type="nucleotide sequence ID" value="NZ_JARXNK020000105.1"/>
</dbReference>
<dbReference type="Proteomes" id="UP001312893">
    <property type="component" value="Unassembled WGS sequence"/>
</dbReference>
<protein>
    <submittedName>
        <fullName evidence="1">Small membrane protein</fullName>
    </submittedName>
</protein>
<name>A0ABU9FDU9_9ENTR</name>
<gene>
    <name evidence="1" type="ORF">QFI96_019855</name>
</gene>
<accession>A0ABU9FDU9</accession>
<reference evidence="1 2" key="1">
    <citation type="submission" date="2024-04" db="EMBL/GenBank/DDBJ databases">
        <title>Two novel Raoultella species associated with bleeding cankers of broadleaf hosts, Raoultella scottia sp. nov. and Raoultella lignicola sp. nov.</title>
        <authorList>
            <person name="Brady C.L."/>
        </authorList>
    </citation>
    <scope>NUCLEOTIDE SEQUENCE [LARGE SCALE GENOMIC DNA]</scope>
    <source>
        <strain evidence="1 2">TW_WC1a.1</strain>
    </source>
</reference>
<evidence type="ECO:0000313" key="2">
    <source>
        <dbReference type="Proteomes" id="UP001312893"/>
    </source>
</evidence>
<dbReference type="NCBIfam" id="NF033853">
    <property type="entry name" value="KPN_two_small"/>
    <property type="match status" value="1"/>
</dbReference>
<dbReference type="InterPro" id="IPR049833">
    <property type="entry name" value="KPN01023-like"/>
</dbReference>
<keyword evidence="2" id="KW-1185">Reference proteome</keyword>
<organism evidence="1 2">
    <name type="scientific">Raoultella lignicola</name>
    <dbReference type="NCBI Taxonomy" id="3040939"/>
    <lineage>
        <taxon>Bacteria</taxon>
        <taxon>Pseudomonadati</taxon>
        <taxon>Pseudomonadota</taxon>
        <taxon>Gammaproteobacteria</taxon>
        <taxon>Enterobacterales</taxon>
        <taxon>Enterobacteriaceae</taxon>
        <taxon>Klebsiella/Raoultella group</taxon>
        <taxon>Raoultella</taxon>
    </lineage>
</organism>
<dbReference type="EMBL" id="JARXNK020000105">
    <property type="protein sequence ID" value="MEL0553947.1"/>
    <property type="molecule type" value="Genomic_DNA"/>
</dbReference>
<comment type="caution">
    <text evidence="1">The sequence shown here is derived from an EMBL/GenBank/DDBJ whole genome shotgun (WGS) entry which is preliminary data.</text>
</comment>
<sequence>MGNILLLAVAAALLATSVYCLYSYLKDIRKHKHAFMKRRR</sequence>
<proteinExistence type="predicted"/>
<evidence type="ECO:0000313" key="1">
    <source>
        <dbReference type="EMBL" id="MEL0553947.1"/>
    </source>
</evidence>